<dbReference type="EMBL" id="SNYM01000002">
    <property type="protein sequence ID" value="TDQ50328.1"/>
    <property type="molecule type" value="Genomic_DNA"/>
</dbReference>
<comment type="caution">
    <text evidence="1">The sequence shown here is derived from an EMBL/GenBank/DDBJ whole genome shotgun (WGS) entry which is preliminary data.</text>
</comment>
<dbReference type="RefSeq" id="WP_133587398.1">
    <property type="nucleotide sequence ID" value="NZ_CP037953.1"/>
</dbReference>
<dbReference type="Pfam" id="PF20143">
    <property type="entry name" value="NAD_kinase_C"/>
    <property type="match status" value="1"/>
</dbReference>
<accession>A0A4R6USQ4</accession>
<evidence type="ECO:0000313" key="1">
    <source>
        <dbReference type="EMBL" id="TDQ50328.1"/>
    </source>
</evidence>
<dbReference type="InterPro" id="IPR016064">
    <property type="entry name" value="NAD/diacylglycerol_kinase_sf"/>
</dbReference>
<dbReference type="PANTHER" id="PTHR40697:SF2">
    <property type="entry name" value="ATP-NAD KINASE-RELATED"/>
    <property type="match status" value="1"/>
</dbReference>
<reference evidence="1 2" key="1">
    <citation type="submission" date="2019-03" db="EMBL/GenBank/DDBJ databases">
        <title>Genomic Encyclopedia of Type Strains, Phase IV (KMG-IV): sequencing the most valuable type-strain genomes for metagenomic binning, comparative biology and taxonomic classification.</title>
        <authorList>
            <person name="Goeker M."/>
        </authorList>
    </citation>
    <scope>NUCLEOTIDE SEQUENCE [LARGE SCALE GENOMIC DNA]</scope>
    <source>
        <strain evidence="1 2">DSM 103792</strain>
    </source>
</reference>
<organism evidence="1 2">
    <name type="scientific">Permianibacter aggregans</name>
    <dbReference type="NCBI Taxonomy" id="1510150"/>
    <lineage>
        <taxon>Bacteria</taxon>
        <taxon>Pseudomonadati</taxon>
        <taxon>Pseudomonadota</taxon>
        <taxon>Gammaproteobacteria</taxon>
        <taxon>Pseudomonadales</taxon>
        <taxon>Pseudomonadaceae</taxon>
        <taxon>Permianibacter</taxon>
    </lineage>
</organism>
<proteinExistence type="predicted"/>
<gene>
    <name evidence="1" type="ORF">EV696_1027</name>
</gene>
<sequence length="370" mass="39519">MLNLGLVINPWAGIGGAVALKGSDGAEIRAEALRRGAEPKANARVRATLELLKPYTEQLHFFTAGGQMGEVLLHSLGFRHTVIYQTETDETQASDTQAAVSALMQHRLGLILFAGGDGTARDVYTVCGEEQPVLGIPAGVKIHSAVYAVSPKAAGEILVELCTGKALELASAAVKDLDEDQYRAGNVKARMFGYMKVPASPLMQQSKESARAAEPQQVQDIVEYLQENLEDDTLYLIGSGSTCMALKTELGIDASLLGVDAWHNGQQLLKDATAEQLLTLARQHASVKLIITVIGGQGHVFGRGNQQLSPALLRHIGRDHLIVIASPGKLQSLQGRPLLLDTGDAELDQELAGPIRVITGYESEALYALS</sequence>
<evidence type="ECO:0000313" key="2">
    <source>
        <dbReference type="Proteomes" id="UP000295375"/>
    </source>
</evidence>
<dbReference type="Pfam" id="PF01513">
    <property type="entry name" value="NAD_kinase"/>
    <property type="match status" value="1"/>
</dbReference>
<dbReference type="Proteomes" id="UP000295375">
    <property type="component" value="Unassembled WGS sequence"/>
</dbReference>
<dbReference type="PIRSF" id="PIRSF016907">
    <property type="entry name" value="Kin_ATP-NAD"/>
    <property type="match status" value="1"/>
</dbReference>
<dbReference type="GO" id="GO:0003951">
    <property type="term" value="F:NAD+ kinase activity"/>
    <property type="evidence" value="ECO:0007669"/>
    <property type="project" value="InterPro"/>
</dbReference>
<dbReference type="InterPro" id="IPR011386">
    <property type="entry name" value="Put_ATP-NAD_kin"/>
</dbReference>
<dbReference type="SUPFAM" id="SSF111331">
    <property type="entry name" value="NAD kinase/diacylglycerol kinase-like"/>
    <property type="match status" value="1"/>
</dbReference>
<keyword evidence="1" id="KW-0418">Kinase</keyword>
<name>A0A4R6USQ4_9GAMM</name>
<dbReference type="GO" id="GO:0005524">
    <property type="term" value="F:ATP binding"/>
    <property type="evidence" value="ECO:0007669"/>
    <property type="project" value="UniProtKB-ARBA"/>
</dbReference>
<keyword evidence="1" id="KW-0808">Transferase</keyword>
<dbReference type="PANTHER" id="PTHR40697">
    <property type="entry name" value="ACETOIN CATABOLISM PROTEIN X"/>
    <property type="match status" value="1"/>
</dbReference>
<dbReference type="InterPro" id="IPR039065">
    <property type="entry name" value="AcoX-like"/>
</dbReference>
<dbReference type="AlphaFoldDB" id="A0A4R6USQ4"/>
<dbReference type="GO" id="GO:0051287">
    <property type="term" value="F:NAD binding"/>
    <property type="evidence" value="ECO:0007669"/>
    <property type="project" value="UniProtKB-ARBA"/>
</dbReference>
<protein>
    <submittedName>
        <fullName evidence="1">Putative polyphosphate/ATP-dependent NAD kinase</fullName>
    </submittedName>
</protein>
<dbReference type="OrthoDB" id="5511344at2"/>
<dbReference type="InterPro" id="IPR002504">
    <property type="entry name" value="NADK"/>
</dbReference>
<dbReference type="GO" id="GO:0006741">
    <property type="term" value="P:NADP+ biosynthetic process"/>
    <property type="evidence" value="ECO:0007669"/>
    <property type="project" value="InterPro"/>
</dbReference>
<keyword evidence="2" id="KW-1185">Reference proteome</keyword>